<organism evidence="5 6">
    <name type="scientific">Saccharopolyspora hirsuta</name>
    <dbReference type="NCBI Taxonomy" id="1837"/>
    <lineage>
        <taxon>Bacteria</taxon>
        <taxon>Bacillati</taxon>
        <taxon>Actinomycetota</taxon>
        <taxon>Actinomycetes</taxon>
        <taxon>Pseudonocardiales</taxon>
        <taxon>Pseudonocardiaceae</taxon>
        <taxon>Saccharopolyspora</taxon>
    </lineage>
</organism>
<dbReference type="InterPro" id="IPR036188">
    <property type="entry name" value="FAD/NAD-bd_sf"/>
</dbReference>
<feature type="binding site" evidence="3">
    <location>
        <position position="231"/>
    </location>
    <ligand>
        <name>FAD</name>
        <dbReference type="ChEBI" id="CHEBI:57692"/>
    </ligand>
</feature>
<sequence length="475" mass="50918">MKDAVVVGAGLAGLSAAWRLRHWDTLVLESASRVGGRIRSERRGDYWLNWGGHVFAGPGSSTDSLLNEVGVTAVEIPGSLQALSMNGRFLRKGHIATYPLRIPMSFASRVATVRAGMRVVADVARYTGVVRKRAGESGAMRQQRIYDFANERSFADLVGDLPEDAAALFKTTVTRSAGDMDQISAGAGIGYFSLVLGFGQGLNRGIVGGPSTLTESIAAALRDRVQLGAEVAEVVRRKDSVVVRYRQDGVDREVEARTAVLATTADVTHRIGVDLPTELREALGQIKYGPHVSSAFLTDETSARPWDDIYAIAAPKRSFAIALNQASIVRGSESVRRPGGSFMTFSPASLGRALLDKSDEEVVRTHLSDLEQVLGHPGFSDTVVEAEAERWEVASPYAFPGRAKLQPVLQRGADRVFLAGDYLGTLYTETSITSGFSAAQEAASVLATQRQTAGGTALALHKSVPARNAQKRTFA</sequence>
<dbReference type="InterPro" id="IPR002937">
    <property type="entry name" value="Amino_oxidase"/>
</dbReference>
<dbReference type="Proteomes" id="UP000323946">
    <property type="component" value="Unassembled WGS sequence"/>
</dbReference>
<evidence type="ECO:0000259" key="4">
    <source>
        <dbReference type="Pfam" id="PF01593"/>
    </source>
</evidence>
<evidence type="ECO:0000313" key="5">
    <source>
        <dbReference type="EMBL" id="KAA5835191.1"/>
    </source>
</evidence>
<accession>A0A5M7C697</accession>
<dbReference type="GO" id="GO:0016491">
    <property type="term" value="F:oxidoreductase activity"/>
    <property type="evidence" value="ECO:0007669"/>
    <property type="project" value="UniProtKB-KW"/>
</dbReference>
<keyword evidence="6" id="KW-1185">Reference proteome</keyword>
<dbReference type="EMBL" id="VWPH01000004">
    <property type="protein sequence ID" value="KAA5835191.1"/>
    <property type="molecule type" value="Genomic_DNA"/>
</dbReference>
<evidence type="ECO:0000313" key="6">
    <source>
        <dbReference type="Proteomes" id="UP000323946"/>
    </source>
</evidence>
<dbReference type="RefSeq" id="WP_150066387.1">
    <property type="nucleotide sequence ID" value="NZ_VWPH01000004.1"/>
</dbReference>
<gene>
    <name evidence="5" type="ORF">F1721_10415</name>
</gene>
<feature type="binding site" evidence="3">
    <location>
        <position position="345"/>
    </location>
    <ligand>
        <name>substrate</name>
    </ligand>
</feature>
<dbReference type="SMR" id="A0A5M7C697"/>
<dbReference type="OrthoDB" id="9767561at2"/>
<dbReference type="AlphaFoldDB" id="A0A5M7C697"/>
<dbReference type="SUPFAM" id="SSF51905">
    <property type="entry name" value="FAD/NAD(P)-binding domain"/>
    <property type="match status" value="1"/>
</dbReference>
<proteinExistence type="predicted"/>
<evidence type="ECO:0000256" key="3">
    <source>
        <dbReference type="PIRSR" id="PIRSR601613-1"/>
    </source>
</evidence>
<dbReference type="InterPro" id="IPR001613">
    <property type="entry name" value="Flavin_amine_oxidase"/>
</dbReference>
<comment type="caution">
    <text evidence="5">The sequence shown here is derived from an EMBL/GenBank/DDBJ whole genome shotgun (WGS) entry which is preliminary data.</text>
</comment>
<comment type="cofactor">
    <cofactor evidence="1">
        <name>FAD</name>
        <dbReference type="ChEBI" id="CHEBI:57692"/>
    </cofactor>
</comment>
<feature type="domain" description="Amine oxidase" evidence="4">
    <location>
        <begin position="11"/>
        <end position="441"/>
    </location>
</feature>
<name>A0A5M7C697_SACHI</name>
<dbReference type="Pfam" id="PF01593">
    <property type="entry name" value="Amino_oxidase"/>
    <property type="match status" value="1"/>
</dbReference>
<dbReference type="InterPro" id="IPR050464">
    <property type="entry name" value="Zeta_carotene_desat/Oxidored"/>
</dbReference>
<evidence type="ECO:0000256" key="2">
    <source>
        <dbReference type="ARBA" id="ARBA00023002"/>
    </source>
</evidence>
<reference evidence="5 6" key="1">
    <citation type="submission" date="2019-09" db="EMBL/GenBank/DDBJ databases">
        <title>Draft genome sequence of the thermophilic Saccharopolyspora hirsuta VKM Ac-666T.</title>
        <authorList>
            <person name="Lobastova T.G."/>
            <person name="Fokina V."/>
            <person name="Bragin E.Y."/>
            <person name="Shtratnikova V.Y."/>
            <person name="Starodumova I.P."/>
            <person name="Tarlachkov S.V."/>
            <person name="Donova M.V."/>
        </authorList>
    </citation>
    <scope>NUCLEOTIDE SEQUENCE [LARGE SCALE GENOMIC DNA]</scope>
    <source>
        <strain evidence="5 6">VKM Ac-666</strain>
    </source>
</reference>
<dbReference type="PRINTS" id="PR00757">
    <property type="entry name" value="AMINEOXDASEF"/>
</dbReference>
<dbReference type="PANTHER" id="PTHR42923">
    <property type="entry name" value="PROTOPORPHYRINOGEN OXIDASE"/>
    <property type="match status" value="1"/>
</dbReference>
<evidence type="ECO:0000256" key="1">
    <source>
        <dbReference type="ARBA" id="ARBA00001974"/>
    </source>
</evidence>
<protein>
    <submittedName>
        <fullName evidence="5">FAD-dependent oxidoreductase</fullName>
    </submittedName>
</protein>
<keyword evidence="2" id="KW-0560">Oxidoreductase</keyword>
<dbReference type="Gene3D" id="3.50.50.60">
    <property type="entry name" value="FAD/NAD(P)-binding domain"/>
    <property type="match status" value="1"/>
</dbReference>